<name>A0A1H6B569_9BACT</name>
<dbReference type="RefSeq" id="WP_103934365.1">
    <property type="nucleotide sequence ID" value="NZ_FNVA01000006.1"/>
</dbReference>
<dbReference type="OrthoDB" id="121145at2"/>
<dbReference type="AlphaFoldDB" id="A0A1H6B569"/>
<dbReference type="Proteomes" id="UP000236728">
    <property type="component" value="Unassembled WGS sequence"/>
</dbReference>
<reference evidence="1 2" key="1">
    <citation type="submission" date="2016-10" db="EMBL/GenBank/DDBJ databases">
        <authorList>
            <person name="de Groot N.N."/>
        </authorList>
    </citation>
    <scope>NUCLEOTIDE SEQUENCE [LARGE SCALE GENOMIC DNA]</scope>
    <source>
        <strain evidence="1 2">DSM 22489</strain>
    </source>
</reference>
<gene>
    <name evidence="1" type="ORF">SAMN05421819_3515</name>
</gene>
<sequence length="146" mass="15668">MPSEEPLNDLLNALLPHAQELLRKYGEFFPFGAAIDDSGDVRMVAAGTGDEHPASQEVIDILLNGMKAEAGAGSIAAAGICLDSTFNLEGSPMKDAVCCRLESHGGESLQVYLPYVAKKHFRSSKKTFEFGELVAMGKVPEIWPVS</sequence>
<keyword evidence="2" id="KW-1185">Reference proteome</keyword>
<dbReference type="EMBL" id="FNVA01000006">
    <property type="protein sequence ID" value="SEG55694.1"/>
    <property type="molecule type" value="Genomic_DNA"/>
</dbReference>
<evidence type="ECO:0000313" key="1">
    <source>
        <dbReference type="EMBL" id="SEG55694.1"/>
    </source>
</evidence>
<evidence type="ECO:0000313" key="2">
    <source>
        <dbReference type="Proteomes" id="UP000236728"/>
    </source>
</evidence>
<proteinExistence type="predicted"/>
<organism evidence="1 2">
    <name type="scientific">Bryocella elongata</name>
    <dbReference type="NCBI Taxonomy" id="863522"/>
    <lineage>
        <taxon>Bacteria</taxon>
        <taxon>Pseudomonadati</taxon>
        <taxon>Acidobacteriota</taxon>
        <taxon>Terriglobia</taxon>
        <taxon>Terriglobales</taxon>
        <taxon>Acidobacteriaceae</taxon>
        <taxon>Bryocella</taxon>
    </lineage>
</organism>
<accession>A0A1H6B569</accession>
<protein>
    <submittedName>
        <fullName evidence="1">Uncharacterized protein</fullName>
    </submittedName>
</protein>